<feature type="transmembrane region" description="Helical" evidence="5">
    <location>
        <begin position="450"/>
        <end position="475"/>
    </location>
</feature>
<feature type="transmembrane region" description="Helical" evidence="5">
    <location>
        <begin position="418"/>
        <end position="438"/>
    </location>
</feature>
<dbReference type="AlphaFoldDB" id="A0ABD3PLD6"/>
<feature type="transmembrane region" description="Helical" evidence="5">
    <location>
        <begin position="389"/>
        <end position="406"/>
    </location>
</feature>
<evidence type="ECO:0000313" key="6">
    <source>
        <dbReference type="EMBL" id="KAL3788933.1"/>
    </source>
</evidence>
<comment type="subcellular location">
    <subcellularLocation>
        <location evidence="1">Membrane</location>
        <topology evidence="1">Multi-pass membrane protein</topology>
    </subcellularLocation>
</comment>
<evidence type="ECO:0000256" key="4">
    <source>
        <dbReference type="ARBA" id="ARBA00023136"/>
    </source>
</evidence>
<dbReference type="InterPro" id="IPR050382">
    <property type="entry name" value="MFS_Na/Anion_cotransporter"/>
</dbReference>
<dbReference type="Proteomes" id="UP001516023">
    <property type="component" value="Unassembled WGS sequence"/>
</dbReference>
<evidence type="ECO:0000256" key="3">
    <source>
        <dbReference type="ARBA" id="ARBA00022989"/>
    </source>
</evidence>
<dbReference type="PANTHER" id="PTHR11662:SF399">
    <property type="entry name" value="FI19708P1-RELATED"/>
    <property type="match status" value="1"/>
</dbReference>
<reference evidence="6 7" key="1">
    <citation type="journal article" date="2020" name="G3 (Bethesda)">
        <title>Improved Reference Genome for Cyclotella cryptica CCMP332, a Model for Cell Wall Morphogenesis, Salinity Adaptation, and Lipid Production in Diatoms (Bacillariophyta).</title>
        <authorList>
            <person name="Roberts W.R."/>
            <person name="Downey K.M."/>
            <person name="Ruck E.C."/>
            <person name="Traller J.C."/>
            <person name="Alverson A.J."/>
        </authorList>
    </citation>
    <scope>NUCLEOTIDE SEQUENCE [LARGE SCALE GENOMIC DNA]</scope>
    <source>
        <strain evidence="6 7">CCMP332</strain>
    </source>
</reference>
<evidence type="ECO:0000256" key="2">
    <source>
        <dbReference type="ARBA" id="ARBA00022692"/>
    </source>
</evidence>
<keyword evidence="7" id="KW-1185">Reference proteome</keyword>
<evidence type="ECO:0000313" key="7">
    <source>
        <dbReference type="Proteomes" id="UP001516023"/>
    </source>
</evidence>
<feature type="transmembrane region" description="Helical" evidence="5">
    <location>
        <begin position="131"/>
        <end position="149"/>
    </location>
</feature>
<dbReference type="Pfam" id="PF07690">
    <property type="entry name" value="MFS_1"/>
    <property type="match status" value="1"/>
</dbReference>
<organism evidence="6 7">
    <name type="scientific">Cyclotella cryptica</name>
    <dbReference type="NCBI Taxonomy" id="29204"/>
    <lineage>
        <taxon>Eukaryota</taxon>
        <taxon>Sar</taxon>
        <taxon>Stramenopiles</taxon>
        <taxon>Ochrophyta</taxon>
        <taxon>Bacillariophyta</taxon>
        <taxon>Coscinodiscophyceae</taxon>
        <taxon>Thalassiosirophycidae</taxon>
        <taxon>Stephanodiscales</taxon>
        <taxon>Stephanodiscaceae</taxon>
        <taxon>Cyclotella</taxon>
    </lineage>
</organism>
<keyword evidence="2 5" id="KW-0812">Transmembrane</keyword>
<gene>
    <name evidence="6" type="ORF">HJC23_000217</name>
</gene>
<dbReference type="EMBL" id="JABMIG020000149">
    <property type="protein sequence ID" value="KAL3788933.1"/>
    <property type="molecule type" value="Genomic_DNA"/>
</dbReference>
<evidence type="ECO:0000256" key="1">
    <source>
        <dbReference type="ARBA" id="ARBA00004141"/>
    </source>
</evidence>
<feature type="transmembrane region" description="Helical" evidence="5">
    <location>
        <begin position="495"/>
        <end position="515"/>
    </location>
</feature>
<feature type="transmembrane region" description="Helical" evidence="5">
    <location>
        <begin position="212"/>
        <end position="228"/>
    </location>
</feature>
<protein>
    <submittedName>
        <fullName evidence="6">Uncharacterized protein</fullName>
    </submittedName>
</protein>
<dbReference type="PANTHER" id="PTHR11662">
    <property type="entry name" value="SOLUTE CARRIER FAMILY 17"/>
    <property type="match status" value="1"/>
</dbReference>
<sequence>MKLPTLPPKTLTWSTASSLAASISYADRGTSAIAASSLLDQLHWTESQLGGVQSSFFVGYAITQVFGGVLGGRSAAGALSTTDNVETTGGGGGGGYRTVLSASLFFTGLTTLLFPLVAMQFGHIGASVDRFVLGLFEGLLLPAAMAGVGDTVNSDSVTSGTDESYKATASSLVIAGCYLGSAWAYLSAYILFSEKCQTILIDWGFTGEIWPALFYFNGILSLFLLWAFRGEFNLMVPNQMLSKFGFGVDTKTSEISRSTEPLNSALEPQDDIWKETISISKECFGSKSGRAILAAQIGQGALLYSIASWGPLYLERIGAESTSSLPEMMYDASPKSPTGSVSQVATTASKAAYSLIPSQITQALVGVSIGAAADQLSNRIGTQVTRRSLQLLSGVGPALILQYLALRGDDFSTSFASPAFLFGLAQTISALSLGAVSVSHLDIAVPSASGAVYALGNVMAAMAGSAMVNLFGWLLEEAGENCDGLEMNWGQAFAIPFQAVAILSAAGSLFYALTVETELEIGVDMNITLITP</sequence>
<dbReference type="GO" id="GO:0016020">
    <property type="term" value="C:membrane"/>
    <property type="evidence" value="ECO:0007669"/>
    <property type="project" value="UniProtKB-SubCell"/>
</dbReference>
<proteinExistence type="predicted"/>
<comment type="caution">
    <text evidence="6">The sequence shown here is derived from an EMBL/GenBank/DDBJ whole genome shotgun (WGS) entry which is preliminary data.</text>
</comment>
<evidence type="ECO:0000256" key="5">
    <source>
        <dbReference type="SAM" id="Phobius"/>
    </source>
</evidence>
<feature type="transmembrane region" description="Helical" evidence="5">
    <location>
        <begin position="99"/>
        <end position="119"/>
    </location>
</feature>
<accession>A0ABD3PLD6</accession>
<feature type="transmembrane region" description="Helical" evidence="5">
    <location>
        <begin position="169"/>
        <end position="192"/>
    </location>
</feature>
<dbReference type="InterPro" id="IPR036259">
    <property type="entry name" value="MFS_trans_sf"/>
</dbReference>
<dbReference type="SUPFAM" id="SSF103473">
    <property type="entry name" value="MFS general substrate transporter"/>
    <property type="match status" value="1"/>
</dbReference>
<keyword evidence="4 5" id="KW-0472">Membrane</keyword>
<dbReference type="Gene3D" id="1.20.1250.20">
    <property type="entry name" value="MFS general substrate transporter like domains"/>
    <property type="match status" value="1"/>
</dbReference>
<keyword evidence="3 5" id="KW-1133">Transmembrane helix</keyword>
<dbReference type="InterPro" id="IPR011701">
    <property type="entry name" value="MFS"/>
</dbReference>
<name>A0ABD3PLD6_9STRA</name>